<keyword evidence="1" id="KW-0597">Phosphoprotein</keyword>
<dbReference type="AlphaFoldDB" id="E6VUQ9"/>
<dbReference type="InterPro" id="IPR011006">
    <property type="entry name" value="CheY-like_superfamily"/>
</dbReference>
<dbReference type="InterPro" id="IPR052163">
    <property type="entry name" value="DGC-Regulatory_Protein"/>
</dbReference>
<organism evidence="6 7">
    <name type="scientific">Pseudodesulfovibrio aespoeensis (strain ATCC 700646 / DSM 10631 / Aspo-2)</name>
    <name type="common">Desulfovibrio aespoeensis</name>
    <dbReference type="NCBI Taxonomy" id="643562"/>
    <lineage>
        <taxon>Bacteria</taxon>
        <taxon>Pseudomonadati</taxon>
        <taxon>Thermodesulfobacteriota</taxon>
        <taxon>Desulfovibrionia</taxon>
        <taxon>Desulfovibrionales</taxon>
        <taxon>Desulfovibrionaceae</taxon>
    </lineage>
</organism>
<keyword evidence="7" id="KW-1185">Reference proteome</keyword>
<proteinExistence type="predicted"/>
<dbReference type="eggNOG" id="COG3706">
    <property type="taxonomic scope" value="Bacteria"/>
</dbReference>
<dbReference type="HOGENOM" id="CLU_000445_11_28_7"/>
<dbReference type="SUPFAM" id="SSF52172">
    <property type="entry name" value="CheY-like"/>
    <property type="match status" value="1"/>
</dbReference>
<dbReference type="RefSeq" id="WP_013514231.1">
    <property type="nucleotide sequence ID" value="NC_014844.1"/>
</dbReference>
<dbReference type="PANTHER" id="PTHR46663:SF3">
    <property type="entry name" value="SLL0267 PROTEIN"/>
    <property type="match status" value="1"/>
</dbReference>
<dbReference type="SUPFAM" id="SSF55073">
    <property type="entry name" value="Nucleotide cyclase"/>
    <property type="match status" value="1"/>
</dbReference>
<dbReference type="SUPFAM" id="SSF55785">
    <property type="entry name" value="PYP-like sensor domain (PAS domain)"/>
    <property type="match status" value="1"/>
</dbReference>
<name>E6VUQ9_PSEA9</name>
<dbReference type="NCBIfam" id="TIGR00229">
    <property type="entry name" value="sensory_box"/>
    <property type="match status" value="1"/>
</dbReference>
<dbReference type="SMART" id="SM00267">
    <property type="entry name" value="GGDEF"/>
    <property type="match status" value="1"/>
</dbReference>
<dbReference type="Pfam" id="PF00990">
    <property type="entry name" value="GGDEF"/>
    <property type="match status" value="1"/>
</dbReference>
<feature type="domain" description="Response regulatory" evidence="2">
    <location>
        <begin position="3"/>
        <end position="120"/>
    </location>
</feature>
<reference evidence="6 7" key="2">
    <citation type="journal article" date="2014" name="Genome Announc.">
        <title>Complete Genome Sequence of the Subsurface, Mesophilic Sulfate-Reducing Bacterium Desulfovibrio aespoeensis Aspo-2.</title>
        <authorList>
            <person name="Pedersen K."/>
            <person name="Bengtsson A."/>
            <person name="Edlund J."/>
            <person name="Rabe L."/>
            <person name="Hazen T."/>
            <person name="Chakraborty R."/>
            <person name="Goodwin L."/>
            <person name="Shapiro N."/>
        </authorList>
    </citation>
    <scope>NUCLEOTIDE SEQUENCE [LARGE SCALE GENOMIC DNA]</scope>
    <source>
        <strain evidence="7">ATCC 700646 / DSM 10631 / Aspo-2</strain>
    </source>
</reference>
<dbReference type="InterPro" id="IPR001789">
    <property type="entry name" value="Sig_transdc_resp-reg_receiver"/>
</dbReference>
<dbReference type="PROSITE" id="PS50113">
    <property type="entry name" value="PAC"/>
    <property type="match status" value="1"/>
</dbReference>
<dbReference type="NCBIfam" id="TIGR00254">
    <property type="entry name" value="GGDEF"/>
    <property type="match status" value="1"/>
</dbReference>
<dbReference type="InterPro" id="IPR035965">
    <property type="entry name" value="PAS-like_dom_sf"/>
</dbReference>
<feature type="domain" description="PAC" evidence="4">
    <location>
        <begin position="220"/>
        <end position="271"/>
    </location>
</feature>
<evidence type="ECO:0000259" key="4">
    <source>
        <dbReference type="PROSITE" id="PS50113"/>
    </source>
</evidence>
<feature type="domain" description="GGDEF" evidence="5">
    <location>
        <begin position="303"/>
        <end position="436"/>
    </location>
</feature>
<dbReference type="InterPro" id="IPR029787">
    <property type="entry name" value="Nucleotide_cyclase"/>
</dbReference>
<dbReference type="KEGG" id="das:Daes_1286"/>
<dbReference type="PROSITE" id="PS50112">
    <property type="entry name" value="PAS"/>
    <property type="match status" value="1"/>
</dbReference>
<sequence length="441" mass="49835">MQKVLIVDDSQTNLTLLDHMLRRQGCEIVQARGGHEALTLAGEHEFALILLDIQMPGMNGYETAMHLKQLPRGRHVPIIFITAIYQDEENVRMGYETGAVDYLFRPVNVQTLTSKVQVFLQMHRQKVLLEREIESRVQSERSLRQAEEKYRSIFERAVEGIFQCTPDGTFTEVNPAMARLFGFDDPAGMIGVGGLRRQLMVESDDMNRYMGILRRDGYVSSFEFSGRRRNGDTFWCSESSRLVTFDNGTELVEGVLEDVTRRKQTELELKHLATIDSLTGVYNRHLFFDRLEHALVTAKRTDSIVAVLFIDLDEFKRVNDTYGHHAGDELLRMVAGRLQKRVREADTLARLGGDEFGVLLECLDDQNGALTVAQSLLEVMTTPYVITGEHIRVGATVGISFFPDDGKDGVSLISRADSAMYGVKRRGGVRFGTFRECGVPR</sequence>
<dbReference type="PROSITE" id="PS50110">
    <property type="entry name" value="RESPONSE_REGULATORY"/>
    <property type="match status" value="1"/>
</dbReference>
<evidence type="ECO:0000259" key="5">
    <source>
        <dbReference type="PROSITE" id="PS50887"/>
    </source>
</evidence>
<dbReference type="SMART" id="SM00448">
    <property type="entry name" value="REC"/>
    <property type="match status" value="1"/>
</dbReference>
<dbReference type="STRING" id="643562.Daes_1286"/>
<dbReference type="Pfam" id="PF13426">
    <property type="entry name" value="PAS_9"/>
    <property type="match status" value="1"/>
</dbReference>
<dbReference type="Gene3D" id="3.30.70.270">
    <property type="match status" value="1"/>
</dbReference>
<dbReference type="PANTHER" id="PTHR46663">
    <property type="entry name" value="DIGUANYLATE CYCLASE DGCT-RELATED"/>
    <property type="match status" value="1"/>
</dbReference>
<feature type="modified residue" description="4-aspartylphosphate" evidence="1">
    <location>
        <position position="52"/>
    </location>
</feature>
<dbReference type="InterPro" id="IPR000014">
    <property type="entry name" value="PAS"/>
</dbReference>
<reference evidence="7" key="1">
    <citation type="submission" date="2010-12" db="EMBL/GenBank/DDBJ databases">
        <title>Complete sequence of Desulfovibrio aespoeensis Aspo-2.</title>
        <authorList>
            <consortium name="US DOE Joint Genome Institute"/>
            <person name="Lucas S."/>
            <person name="Copeland A."/>
            <person name="Lapidus A."/>
            <person name="Cheng J.-F."/>
            <person name="Goodwin L."/>
            <person name="Pitluck S."/>
            <person name="Chertkov O."/>
            <person name="Misra M."/>
            <person name="Detter J.C."/>
            <person name="Han C."/>
            <person name="Tapia R."/>
            <person name="Land M."/>
            <person name="Hauser L."/>
            <person name="Kyrpides N."/>
            <person name="Ivanova N."/>
            <person name="Ovchinnikova G."/>
            <person name="Pedersen K."/>
            <person name="Jagevall S."/>
            <person name="Hazen T."/>
            <person name="Woyke T."/>
        </authorList>
    </citation>
    <scope>NUCLEOTIDE SEQUENCE [LARGE SCALE GENOMIC DNA]</scope>
    <source>
        <strain evidence="7">ATCC 700646 / DSM 10631 / Aspo-2</strain>
    </source>
</reference>
<accession>E6VUQ9</accession>
<dbReference type="CDD" id="cd00130">
    <property type="entry name" value="PAS"/>
    <property type="match status" value="1"/>
</dbReference>
<dbReference type="CDD" id="cd01949">
    <property type="entry name" value="GGDEF"/>
    <property type="match status" value="1"/>
</dbReference>
<dbReference type="eggNOG" id="COG2199">
    <property type="taxonomic scope" value="Bacteria"/>
</dbReference>
<dbReference type="Gene3D" id="3.40.50.2300">
    <property type="match status" value="1"/>
</dbReference>
<protein>
    <submittedName>
        <fullName evidence="6">Diguanylate cyclase</fullName>
    </submittedName>
</protein>
<dbReference type="GO" id="GO:0003824">
    <property type="term" value="F:catalytic activity"/>
    <property type="evidence" value="ECO:0007669"/>
    <property type="project" value="UniProtKB-ARBA"/>
</dbReference>
<gene>
    <name evidence="6" type="ordered locus">Daes_1286</name>
</gene>
<dbReference type="FunFam" id="3.30.70.270:FF:000001">
    <property type="entry name" value="Diguanylate cyclase domain protein"/>
    <property type="match status" value="1"/>
</dbReference>
<evidence type="ECO:0000259" key="3">
    <source>
        <dbReference type="PROSITE" id="PS50112"/>
    </source>
</evidence>
<dbReference type="InterPro" id="IPR043128">
    <property type="entry name" value="Rev_trsase/Diguanyl_cyclase"/>
</dbReference>
<dbReference type="Pfam" id="PF00072">
    <property type="entry name" value="Response_reg"/>
    <property type="match status" value="1"/>
</dbReference>
<dbReference type="Proteomes" id="UP000002191">
    <property type="component" value="Chromosome"/>
</dbReference>
<dbReference type="GO" id="GO:0000160">
    <property type="term" value="P:phosphorelay signal transduction system"/>
    <property type="evidence" value="ECO:0007669"/>
    <property type="project" value="InterPro"/>
</dbReference>
<evidence type="ECO:0000259" key="2">
    <source>
        <dbReference type="PROSITE" id="PS50110"/>
    </source>
</evidence>
<dbReference type="InterPro" id="IPR000700">
    <property type="entry name" value="PAS-assoc_C"/>
</dbReference>
<evidence type="ECO:0000313" key="6">
    <source>
        <dbReference type="EMBL" id="ADU62300.1"/>
    </source>
</evidence>
<dbReference type="InterPro" id="IPR000160">
    <property type="entry name" value="GGDEF_dom"/>
</dbReference>
<feature type="domain" description="PAS" evidence="3">
    <location>
        <begin position="146"/>
        <end position="183"/>
    </location>
</feature>
<dbReference type="Gene3D" id="3.30.450.20">
    <property type="entry name" value="PAS domain"/>
    <property type="match status" value="1"/>
</dbReference>
<dbReference type="PROSITE" id="PS50887">
    <property type="entry name" value="GGDEF"/>
    <property type="match status" value="1"/>
</dbReference>
<evidence type="ECO:0000256" key="1">
    <source>
        <dbReference type="PROSITE-ProRule" id="PRU00169"/>
    </source>
</evidence>
<dbReference type="EMBL" id="CP002431">
    <property type="protein sequence ID" value="ADU62300.1"/>
    <property type="molecule type" value="Genomic_DNA"/>
</dbReference>
<evidence type="ECO:0000313" key="7">
    <source>
        <dbReference type="Proteomes" id="UP000002191"/>
    </source>
</evidence>